<dbReference type="Proteomes" id="UP000093712">
    <property type="component" value="Unassembled WGS sequence"/>
</dbReference>
<organism evidence="2 3">
    <name type="scientific">Mycolicibacter heraklionensis</name>
    <dbReference type="NCBI Taxonomy" id="512402"/>
    <lineage>
        <taxon>Bacteria</taxon>
        <taxon>Bacillati</taxon>
        <taxon>Actinomycetota</taxon>
        <taxon>Actinomycetes</taxon>
        <taxon>Mycobacteriales</taxon>
        <taxon>Mycobacteriaceae</taxon>
        <taxon>Mycolicibacter</taxon>
    </lineage>
</organism>
<dbReference type="InterPro" id="IPR003593">
    <property type="entry name" value="AAA+_ATPase"/>
</dbReference>
<evidence type="ECO:0000313" key="2">
    <source>
        <dbReference type="EMBL" id="OBK82396.1"/>
    </source>
</evidence>
<evidence type="ECO:0000259" key="1">
    <source>
        <dbReference type="SMART" id="SM00382"/>
    </source>
</evidence>
<accession>A0AA91IWU4</accession>
<keyword evidence="2" id="KW-0418">Kinase</keyword>
<evidence type="ECO:0000313" key="3">
    <source>
        <dbReference type="Proteomes" id="UP000093712"/>
    </source>
</evidence>
<dbReference type="SMART" id="SM00382">
    <property type="entry name" value="AAA"/>
    <property type="match status" value="1"/>
</dbReference>
<dbReference type="Pfam" id="PF13671">
    <property type="entry name" value="AAA_33"/>
    <property type="match status" value="1"/>
</dbReference>
<feature type="domain" description="AAA+ ATPase" evidence="1">
    <location>
        <begin position="2"/>
        <end position="179"/>
    </location>
</feature>
<name>A0AA91IWU4_9MYCO</name>
<dbReference type="Gene3D" id="3.40.50.300">
    <property type="entry name" value="P-loop containing nucleotide triphosphate hydrolases"/>
    <property type="match status" value="1"/>
</dbReference>
<dbReference type="GO" id="GO:0016301">
    <property type="term" value="F:kinase activity"/>
    <property type="evidence" value="ECO:0007669"/>
    <property type="project" value="UniProtKB-KW"/>
</dbReference>
<dbReference type="EMBL" id="LZME01000127">
    <property type="protein sequence ID" value="OBK82396.1"/>
    <property type="molecule type" value="Genomic_DNA"/>
</dbReference>
<dbReference type="InterPro" id="IPR027417">
    <property type="entry name" value="P-loop_NTPase"/>
</dbReference>
<dbReference type="AlphaFoldDB" id="A0AA91IWU4"/>
<protein>
    <submittedName>
        <fullName evidence="2">Shikimate kinase</fullName>
    </submittedName>
</protein>
<sequence>MTGRVIILTGPPGSGKSTLASKLACGYEKGVHLHTDDFWHYIVSGAIPPYDPASDAQNQTVMDVIAGASYAYALGGFATVIDGIIGPWMLDHFRIRAAQHPNLPLDYVVLRPQRAVTLQRAQARTAPSALTDEGPILSMWDQFSDLGEFDNHVLDTSSEAEERSARRVADAVRDGRYRLSAT</sequence>
<reference evidence="2 3" key="1">
    <citation type="submission" date="2016-06" db="EMBL/GenBank/DDBJ databases">
        <authorList>
            <person name="Sutton G."/>
            <person name="Brinkac L."/>
            <person name="Sanka R."/>
            <person name="Adams M."/>
            <person name="Lau E."/>
            <person name="Garcia-Basteiro A."/>
            <person name="Lopez-Varela E."/>
            <person name="Palencia S."/>
        </authorList>
    </citation>
    <scope>NUCLEOTIDE SEQUENCE [LARGE SCALE GENOMIC DNA]</scope>
    <source>
        <strain evidence="2 3">1211594.5</strain>
    </source>
</reference>
<gene>
    <name evidence="2" type="ORF">A5649_09115</name>
</gene>
<dbReference type="RefSeq" id="WP_065041713.1">
    <property type="nucleotide sequence ID" value="NZ_LZME01000127.1"/>
</dbReference>
<comment type="caution">
    <text evidence="2">The sequence shown here is derived from an EMBL/GenBank/DDBJ whole genome shotgun (WGS) entry which is preliminary data.</text>
</comment>
<proteinExistence type="predicted"/>
<dbReference type="SUPFAM" id="SSF52540">
    <property type="entry name" value="P-loop containing nucleoside triphosphate hydrolases"/>
    <property type="match status" value="1"/>
</dbReference>
<keyword evidence="2" id="KW-0808">Transferase</keyword>